<keyword evidence="3" id="KW-0488">Methylation</keyword>
<keyword evidence="2" id="KW-1003">Cell membrane</keyword>
<evidence type="ECO:0000259" key="9">
    <source>
        <dbReference type="PROSITE" id="PS50111"/>
    </source>
</evidence>
<evidence type="ECO:0000256" key="1">
    <source>
        <dbReference type="ARBA" id="ARBA00004236"/>
    </source>
</evidence>
<proteinExistence type="predicted"/>
<dbReference type="PANTHER" id="PTHR32089:SF112">
    <property type="entry name" value="LYSOZYME-LIKE PROTEIN-RELATED"/>
    <property type="match status" value="1"/>
</dbReference>
<dbReference type="SUPFAM" id="SSF58104">
    <property type="entry name" value="Methyl-accepting chemotaxis protein (MCP) signaling domain"/>
    <property type="match status" value="1"/>
</dbReference>
<evidence type="ECO:0000313" key="11">
    <source>
        <dbReference type="Proteomes" id="UP000805841"/>
    </source>
</evidence>
<evidence type="ECO:0000313" key="10">
    <source>
        <dbReference type="EMBL" id="MBD1601126.1"/>
    </source>
</evidence>
<dbReference type="InterPro" id="IPR004089">
    <property type="entry name" value="MCPsignal_dom"/>
</dbReference>
<keyword evidence="4" id="KW-0812">Transmembrane</keyword>
<dbReference type="EMBL" id="JAAOCA010000030">
    <property type="protein sequence ID" value="MBD1601126.1"/>
    <property type="molecule type" value="Genomic_DNA"/>
</dbReference>
<feature type="domain" description="Methyl-accepting transducer" evidence="9">
    <location>
        <begin position="1"/>
        <end position="84"/>
    </location>
</feature>
<keyword evidence="5" id="KW-1133">Transmembrane helix</keyword>
<keyword evidence="7 8" id="KW-0807">Transducer</keyword>
<dbReference type="Pfam" id="PF00015">
    <property type="entry name" value="MCPsignal"/>
    <property type="match status" value="1"/>
</dbReference>
<keyword evidence="6" id="KW-0472">Membrane</keyword>
<evidence type="ECO:0000256" key="3">
    <source>
        <dbReference type="ARBA" id="ARBA00022481"/>
    </source>
</evidence>
<keyword evidence="11" id="KW-1185">Reference proteome</keyword>
<dbReference type="PROSITE" id="PS50111">
    <property type="entry name" value="CHEMOTAXIS_TRANSDUC_2"/>
    <property type="match status" value="1"/>
</dbReference>
<dbReference type="Proteomes" id="UP000805841">
    <property type="component" value="Unassembled WGS sequence"/>
</dbReference>
<comment type="caution">
    <text evidence="10">The sequence shown here is derived from an EMBL/GenBank/DDBJ whole genome shotgun (WGS) entry which is preliminary data.</text>
</comment>
<dbReference type="PANTHER" id="PTHR32089">
    <property type="entry name" value="METHYL-ACCEPTING CHEMOTAXIS PROTEIN MCPB"/>
    <property type="match status" value="1"/>
</dbReference>
<evidence type="ECO:0000256" key="7">
    <source>
        <dbReference type="ARBA" id="ARBA00023224"/>
    </source>
</evidence>
<accession>A0ABR7Z6I8</accession>
<organism evidence="10 11">
    <name type="scientific">Pseudomonas typographi</name>
    <dbReference type="NCBI Taxonomy" id="2715964"/>
    <lineage>
        <taxon>Bacteria</taxon>
        <taxon>Pseudomonadati</taxon>
        <taxon>Pseudomonadota</taxon>
        <taxon>Gammaproteobacteria</taxon>
        <taxon>Pseudomonadales</taxon>
        <taxon>Pseudomonadaceae</taxon>
        <taxon>Pseudomonas</taxon>
    </lineage>
</organism>
<evidence type="ECO:0000256" key="4">
    <source>
        <dbReference type="ARBA" id="ARBA00022692"/>
    </source>
</evidence>
<name>A0ABR7Z6I8_9PSED</name>
<comment type="subcellular location">
    <subcellularLocation>
        <location evidence="1">Cell membrane</location>
    </subcellularLocation>
</comment>
<dbReference type="Gene3D" id="1.10.287.950">
    <property type="entry name" value="Methyl-accepting chemotaxis protein"/>
    <property type="match status" value="1"/>
</dbReference>
<reference evidence="10 11" key="1">
    <citation type="journal article" date="2020" name="Insects">
        <title>Bacteria Belonging to Pseudomonas typographi sp. nov. from the Bark Beetle Ips typographus Have Genomic Potential to Aid in the Host Ecology.</title>
        <authorList>
            <person name="Peral-Aranega E."/>
            <person name="Saati-Santamaria Z."/>
            <person name="Kolarik M."/>
            <person name="Rivas R."/>
            <person name="Garcia-Fraile P."/>
        </authorList>
    </citation>
    <scope>NUCLEOTIDE SEQUENCE [LARGE SCALE GENOMIC DNA]</scope>
    <source>
        <strain evidence="10 11">CA3A</strain>
    </source>
</reference>
<sequence length="133" mass="14619">MVADEVRSLAIRSHALTADIHRMLSRLQAQVSNAVDTIRGSHASASTAVEEVTRTADIFSMITRSMDQIIEHNIQIASAAEQQSRVEGVERNTREIKSLSGHNATEATSTVRVSDDPVQMAEALHRLLARFKV</sequence>
<evidence type="ECO:0000256" key="6">
    <source>
        <dbReference type="ARBA" id="ARBA00023136"/>
    </source>
</evidence>
<evidence type="ECO:0000256" key="8">
    <source>
        <dbReference type="PROSITE-ProRule" id="PRU00284"/>
    </source>
</evidence>
<evidence type="ECO:0000256" key="2">
    <source>
        <dbReference type="ARBA" id="ARBA00022475"/>
    </source>
</evidence>
<gene>
    <name evidence="10" type="ORF">HAQ05_20820</name>
</gene>
<protein>
    <recommendedName>
        <fullName evidence="9">Methyl-accepting transducer domain-containing protein</fullName>
    </recommendedName>
</protein>
<evidence type="ECO:0000256" key="5">
    <source>
        <dbReference type="ARBA" id="ARBA00022989"/>
    </source>
</evidence>